<organism evidence="2 3">
    <name type="scientific">Araneus ventricosus</name>
    <name type="common">Orbweaver spider</name>
    <name type="synonym">Epeira ventricosa</name>
    <dbReference type="NCBI Taxonomy" id="182803"/>
    <lineage>
        <taxon>Eukaryota</taxon>
        <taxon>Metazoa</taxon>
        <taxon>Ecdysozoa</taxon>
        <taxon>Arthropoda</taxon>
        <taxon>Chelicerata</taxon>
        <taxon>Arachnida</taxon>
        <taxon>Araneae</taxon>
        <taxon>Araneomorphae</taxon>
        <taxon>Entelegynae</taxon>
        <taxon>Araneoidea</taxon>
        <taxon>Araneidae</taxon>
        <taxon>Araneus</taxon>
    </lineage>
</organism>
<protein>
    <submittedName>
        <fullName evidence="2">Uncharacterized protein</fullName>
    </submittedName>
</protein>
<gene>
    <name evidence="2" type="ORF">AVEN_207668_1</name>
</gene>
<comment type="caution">
    <text evidence="2">The sequence shown here is derived from an EMBL/GenBank/DDBJ whole genome shotgun (WGS) entry which is preliminary data.</text>
</comment>
<proteinExistence type="predicted"/>
<evidence type="ECO:0000313" key="2">
    <source>
        <dbReference type="EMBL" id="GBN05724.1"/>
    </source>
</evidence>
<dbReference type="EMBL" id="BGPR01004994">
    <property type="protein sequence ID" value="GBN05724.1"/>
    <property type="molecule type" value="Genomic_DNA"/>
</dbReference>
<evidence type="ECO:0000256" key="1">
    <source>
        <dbReference type="SAM" id="MobiDB-lite"/>
    </source>
</evidence>
<dbReference type="Proteomes" id="UP000499080">
    <property type="component" value="Unassembled WGS sequence"/>
</dbReference>
<feature type="region of interest" description="Disordered" evidence="1">
    <location>
        <begin position="22"/>
        <end position="53"/>
    </location>
</feature>
<dbReference type="OrthoDB" id="6433095at2759"/>
<accession>A0A4Y2KT59</accession>
<evidence type="ECO:0000313" key="3">
    <source>
        <dbReference type="Proteomes" id="UP000499080"/>
    </source>
</evidence>
<sequence>MKQSKLADEQVVLDMPVGSVSDDSVFPSGPSRLSKMADSVGDKADPNGLNGIHHMKTPLEIYQETGENETKKGQIVIRDCLVIYGTYGNPSHISSCRIVS</sequence>
<reference evidence="2 3" key="1">
    <citation type="journal article" date="2019" name="Sci. Rep.">
        <title>Orb-weaving spider Araneus ventricosus genome elucidates the spidroin gene catalogue.</title>
        <authorList>
            <person name="Kono N."/>
            <person name="Nakamura H."/>
            <person name="Ohtoshi R."/>
            <person name="Moran D.A.P."/>
            <person name="Shinohara A."/>
            <person name="Yoshida Y."/>
            <person name="Fujiwara M."/>
            <person name="Mori M."/>
            <person name="Tomita M."/>
            <person name="Arakawa K."/>
        </authorList>
    </citation>
    <scope>NUCLEOTIDE SEQUENCE [LARGE SCALE GENOMIC DNA]</scope>
</reference>
<dbReference type="AlphaFoldDB" id="A0A4Y2KT59"/>
<keyword evidence="3" id="KW-1185">Reference proteome</keyword>
<name>A0A4Y2KT59_ARAVE</name>